<dbReference type="PANTHER" id="PTHR31635:SF196">
    <property type="entry name" value="REVERSE TRANSCRIPTASE DOMAIN-CONTAINING PROTEIN-RELATED"/>
    <property type="match status" value="1"/>
</dbReference>
<name>A0AAR2L176_PYGNA</name>
<dbReference type="PROSITE" id="PS50878">
    <property type="entry name" value="RT_POL"/>
    <property type="match status" value="1"/>
</dbReference>
<evidence type="ECO:0000259" key="1">
    <source>
        <dbReference type="PROSITE" id="PS50878"/>
    </source>
</evidence>
<reference evidence="2" key="2">
    <citation type="submission" date="2025-08" db="UniProtKB">
        <authorList>
            <consortium name="Ensembl"/>
        </authorList>
    </citation>
    <scope>IDENTIFICATION</scope>
</reference>
<dbReference type="CDD" id="cd01650">
    <property type="entry name" value="RT_nLTR_like"/>
    <property type="match status" value="1"/>
</dbReference>
<keyword evidence="3" id="KW-1185">Reference proteome</keyword>
<evidence type="ECO:0000313" key="3">
    <source>
        <dbReference type="Proteomes" id="UP001501920"/>
    </source>
</evidence>
<evidence type="ECO:0000313" key="2">
    <source>
        <dbReference type="Ensembl" id="ENSPNAP00000068382.1"/>
    </source>
</evidence>
<gene>
    <name evidence="2" type="primary">PIK3C2G</name>
</gene>
<proteinExistence type="predicted"/>
<reference evidence="2 3" key="1">
    <citation type="submission" date="2020-10" db="EMBL/GenBank/DDBJ databases">
        <title>Pygocentrus nattereri (red-bellied piranha) genome, fPygNat1, primary haplotype.</title>
        <authorList>
            <person name="Myers G."/>
            <person name="Meyer A."/>
            <person name="Karagic N."/>
            <person name="Pippel M."/>
            <person name="Winkler S."/>
            <person name="Tracey A."/>
            <person name="Wood J."/>
            <person name="Formenti G."/>
            <person name="Howe K."/>
            <person name="Fedrigo O."/>
            <person name="Jarvis E.D."/>
        </authorList>
    </citation>
    <scope>NUCLEOTIDE SEQUENCE [LARGE SCALE GENOMIC DNA]</scope>
</reference>
<reference evidence="2" key="3">
    <citation type="submission" date="2025-09" db="UniProtKB">
        <authorList>
            <consortium name="Ensembl"/>
        </authorList>
    </citation>
    <scope>IDENTIFICATION</scope>
</reference>
<dbReference type="SUPFAM" id="SSF56672">
    <property type="entry name" value="DNA/RNA polymerases"/>
    <property type="match status" value="1"/>
</dbReference>
<dbReference type="InterPro" id="IPR000477">
    <property type="entry name" value="RT_dom"/>
</dbReference>
<dbReference type="Pfam" id="PF00078">
    <property type="entry name" value="RVT_1"/>
    <property type="match status" value="1"/>
</dbReference>
<organism evidence="2 3">
    <name type="scientific">Pygocentrus nattereri</name>
    <name type="common">Red-bellied piranha</name>
    <dbReference type="NCBI Taxonomy" id="42514"/>
    <lineage>
        <taxon>Eukaryota</taxon>
        <taxon>Metazoa</taxon>
        <taxon>Chordata</taxon>
        <taxon>Craniata</taxon>
        <taxon>Vertebrata</taxon>
        <taxon>Euteleostomi</taxon>
        <taxon>Actinopterygii</taxon>
        <taxon>Neopterygii</taxon>
        <taxon>Teleostei</taxon>
        <taxon>Ostariophysi</taxon>
        <taxon>Characiformes</taxon>
        <taxon>Characoidei</taxon>
        <taxon>Pygocentrus</taxon>
    </lineage>
</organism>
<dbReference type="AlphaFoldDB" id="A0AAR2L176"/>
<accession>A0AAR2L176</accession>
<dbReference type="InterPro" id="IPR043502">
    <property type="entry name" value="DNA/RNA_pol_sf"/>
</dbReference>
<protein>
    <recommendedName>
        <fullName evidence="1">Reverse transcriptase domain-containing protein</fullName>
    </recommendedName>
</protein>
<sequence>MSKLRKLKLELNEIIDKKTQFLLQRLRWQNFEHSNKSGKFLANQLKLNKEKTTISSIKVSTGNITHDPQQINKAFKEFYKALYSSQINPSNAAIEEFLNNINLPKLKNEQAVALDSPLALPELHEALQHLPNNKAPGPDGFPVEFYKEFWSVLEPTFFRMVTQIQNENVLSPDMNSANISLLLKPGKDPTLPSSYRPISLINVDLKIICKVLARRLEEITPLIVHPDQTGFIKGRQSANNTRRLVNIIDYCTINKLETTIVSLDAEKAFDRVNWKYLLAVLHKFGFGSSFINWIKTLHSSPSARVRTNDITSQSFTLQRGTRQGCPLSPSLFVIFIEPLAAAIRQNTNIKGINTETTNHKISLYADDVLLFLENSQASLPNTIRLIDSFSSISDYSINWGKSTVLPINCSFQNTTAIPLQSGNIRYLGIHVSARLSDLVQLNHIPLLKTIEDDLKRWNALPISLMGRVATIKMMVLPKINYLFSLIPNKPPAAWFKSLDSNISQFLWKNKPSRISLKTLQKPKNNGGLELPNFYNYFLANRLQYISKWIKPDLLDSPWLDLEQAFCRKTKLSDLPYISSNIKRHDAFKSLSINSSLTAWWEFLKLTQSPLIPCKLTPIWNNPDICQNKKVLNFTSWREKGIKNLEHVIKEGNFITFQELISEYGINNSKFLEYQQLKSIIQERFNPNQLNLEISTWVTEFLNLCTPKLLSKLYKLLIKFDDSISLPIAKWERDLSINQDQSFWIEICSNIFKISKSPNLQLIQYKVLHRIHYTGQRMFQMGLAQSNICTHCTANVTDNYLHAIWDCRPVQMFWHRICTDLSTWLKCCIPTSPRLCILGDVSELVMDANTSHIVLTALCIAKKTILINWKQKKDLHITLYKNLLFDHISLERMSASSKNQLEEFNSLWLPLINSTS</sequence>
<dbReference type="Proteomes" id="UP001501920">
    <property type="component" value="Chromosome 9"/>
</dbReference>
<feature type="domain" description="Reverse transcriptase" evidence="1">
    <location>
        <begin position="163"/>
        <end position="431"/>
    </location>
</feature>
<dbReference type="PANTHER" id="PTHR31635">
    <property type="entry name" value="REVERSE TRANSCRIPTASE DOMAIN-CONTAINING PROTEIN-RELATED"/>
    <property type="match status" value="1"/>
</dbReference>
<dbReference type="GeneTree" id="ENSGT00940000163630"/>
<dbReference type="Ensembl" id="ENSPNAT00000071990.1">
    <property type="protein sequence ID" value="ENSPNAP00000068382.1"/>
    <property type="gene ID" value="ENSPNAG00000031479.1"/>
</dbReference>